<evidence type="ECO:0000256" key="4">
    <source>
        <dbReference type="PROSITE-ProRule" id="PRU00169"/>
    </source>
</evidence>
<keyword evidence="9" id="KW-1185">Reference proteome</keyword>
<feature type="modified residue" description="4-aspartylphosphate" evidence="4">
    <location>
        <position position="532"/>
    </location>
</feature>
<dbReference type="InterPro" id="IPR011006">
    <property type="entry name" value="CheY-like_superfamily"/>
</dbReference>
<sequence length="602" mass="68043">MPFLGVFLKFNVQKGSYLKDIQYSESFEQLWKEEAEVRTRIPNRLFCVTFLICNPLSSIAFFLSGDPFFYTLLPTHLLSGAVILGYFFLHSRKVISGQQMSFYTFATLICFYAFLLSRPHLSYVQSCLNLTLAVIFAALVLRWPLRYALVVSALGLVLYPLAIHFVSDTTLISFFEQGGVFVMAGHFLFPFVVKLSYNEGKRNFYFRYTLQQQNEALERQKTIAEQATRAKTDFLSMMSHEIRTPLNGIVGMVHLMMQEEENRDKPNDLLKTLKFSADHLMAVVNDVLDFNKINSNHVVLDPQPFNPFDFFDILKKTFDPKADEKGISLVFAIDPSLPPQLIGDRLRLSQVITNLVHNAIKFTARGSVALHVREVARTPGAITLNFEVADTGIGIPKSEQAGIFGIFTQVRVRTHSDSITGTGLGLAISKELIRLFNSEIHLESEEGKGSKFSFRLSLPYSTEPIAGRQPLQEIAPETIPDVRILVADDNKTNLVVATQLLKRKNIPYDTAANGQEAYDLFKQNRYDLVLMDLRMPVMDGFESTTLIRQLDPAVPIIALTASAFENEKERAMASGFSGYFIKPFIPQDFYAYIFPFLGITLK</sequence>
<dbReference type="InterPro" id="IPR004358">
    <property type="entry name" value="Sig_transdc_His_kin-like_C"/>
</dbReference>
<dbReference type="Proteomes" id="UP000632339">
    <property type="component" value="Unassembled WGS sequence"/>
</dbReference>
<evidence type="ECO:0000256" key="5">
    <source>
        <dbReference type="SAM" id="Phobius"/>
    </source>
</evidence>
<evidence type="ECO:0000256" key="3">
    <source>
        <dbReference type="ARBA" id="ARBA00022553"/>
    </source>
</evidence>
<evidence type="ECO:0000313" key="9">
    <source>
        <dbReference type="Proteomes" id="UP000632339"/>
    </source>
</evidence>
<dbReference type="PROSITE" id="PS50110">
    <property type="entry name" value="RESPONSE_REGULATORY"/>
    <property type="match status" value="1"/>
</dbReference>
<keyword evidence="3 4" id="KW-0597">Phosphoprotein</keyword>
<reference evidence="9" key="1">
    <citation type="journal article" date="2019" name="Int. J. Syst. Evol. Microbiol.">
        <title>The Global Catalogue of Microorganisms (GCM) 10K type strain sequencing project: providing services to taxonomists for standard genome sequencing and annotation.</title>
        <authorList>
            <consortium name="The Broad Institute Genomics Platform"/>
            <consortium name="The Broad Institute Genome Sequencing Center for Infectious Disease"/>
            <person name="Wu L."/>
            <person name="Ma J."/>
        </authorList>
    </citation>
    <scope>NUCLEOTIDE SEQUENCE [LARGE SCALE GENOMIC DNA]</scope>
    <source>
        <strain evidence="9">CGMCC 1.6375</strain>
    </source>
</reference>
<comment type="catalytic activity">
    <reaction evidence="1">
        <text>ATP + protein L-histidine = ADP + protein N-phospho-L-histidine.</text>
        <dbReference type="EC" id="2.7.13.3"/>
    </reaction>
</comment>
<dbReference type="Pfam" id="PF00512">
    <property type="entry name" value="HisKA"/>
    <property type="match status" value="1"/>
</dbReference>
<dbReference type="SMART" id="SM00387">
    <property type="entry name" value="HATPase_c"/>
    <property type="match status" value="1"/>
</dbReference>
<dbReference type="Gene3D" id="3.40.50.2300">
    <property type="match status" value="1"/>
</dbReference>
<dbReference type="SUPFAM" id="SSF55874">
    <property type="entry name" value="ATPase domain of HSP90 chaperone/DNA topoisomerase II/histidine kinase"/>
    <property type="match status" value="1"/>
</dbReference>
<dbReference type="InterPro" id="IPR036890">
    <property type="entry name" value="HATPase_C_sf"/>
</dbReference>
<dbReference type="SUPFAM" id="SSF52172">
    <property type="entry name" value="CheY-like"/>
    <property type="match status" value="1"/>
</dbReference>
<dbReference type="SMART" id="SM00388">
    <property type="entry name" value="HisKA"/>
    <property type="match status" value="1"/>
</dbReference>
<feature type="transmembrane region" description="Helical" evidence="5">
    <location>
        <begin position="69"/>
        <end position="89"/>
    </location>
</feature>
<evidence type="ECO:0000259" key="7">
    <source>
        <dbReference type="PROSITE" id="PS50110"/>
    </source>
</evidence>
<dbReference type="InterPro" id="IPR003594">
    <property type="entry name" value="HATPase_dom"/>
</dbReference>
<dbReference type="PANTHER" id="PTHR45339:SF5">
    <property type="entry name" value="HISTIDINE KINASE"/>
    <property type="match status" value="1"/>
</dbReference>
<feature type="domain" description="Histidine kinase" evidence="6">
    <location>
        <begin position="237"/>
        <end position="460"/>
    </location>
</feature>
<feature type="transmembrane region" description="Helical" evidence="5">
    <location>
        <begin position="45"/>
        <end position="63"/>
    </location>
</feature>
<keyword evidence="5" id="KW-0472">Membrane</keyword>
<keyword evidence="5" id="KW-0812">Transmembrane</keyword>
<feature type="transmembrane region" description="Helical" evidence="5">
    <location>
        <begin position="101"/>
        <end position="117"/>
    </location>
</feature>
<dbReference type="Gene3D" id="3.30.565.10">
    <property type="entry name" value="Histidine kinase-like ATPase, C-terminal domain"/>
    <property type="match status" value="1"/>
</dbReference>
<gene>
    <name evidence="8" type="ORF">GCM10010967_41280</name>
</gene>
<dbReference type="PRINTS" id="PR00344">
    <property type="entry name" value="BCTRLSENSOR"/>
</dbReference>
<dbReference type="InterPro" id="IPR005467">
    <property type="entry name" value="His_kinase_dom"/>
</dbReference>
<dbReference type="CDD" id="cd17546">
    <property type="entry name" value="REC_hyHK_CKI1_RcsC-like"/>
    <property type="match status" value="1"/>
</dbReference>
<feature type="transmembrane region" description="Helical" evidence="5">
    <location>
        <begin position="148"/>
        <end position="166"/>
    </location>
</feature>
<evidence type="ECO:0000256" key="2">
    <source>
        <dbReference type="ARBA" id="ARBA00012438"/>
    </source>
</evidence>
<dbReference type="PROSITE" id="PS50109">
    <property type="entry name" value="HIS_KIN"/>
    <property type="match status" value="1"/>
</dbReference>
<organism evidence="8 9">
    <name type="scientific">Dyadobacter beijingensis</name>
    <dbReference type="NCBI Taxonomy" id="365489"/>
    <lineage>
        <taxon>Bacteria</taxon>
        <taxon>Pseudomonadati</taxon>
        <taxon>Bacteroidota</taxon>
        <taxon>Cytophagia</taxon>
        <taxon>Cytophagales</taxon>
        <taxon>Spirosomataceae</taxon>
        <taxon>Dyadobacter</taxon>
    </lineage>
</organism>
<proteinExistence type="predicted"/>
<accession>A0ABQ2I9I5</accession>
<dbReference type="SMART" id="SM00448">
    <property type="entry name" value="REC"/>
    <property type="match status" value="1"/>
</dbReference>
<comment type="caution">
    <text evidence="8">The sequence shown here is derived from an EMBL/GenBank/DDBJ whole genome shotgun (WGS) entry which is preliminary data.</text>
</comment>
<name>A0ABQ2I9I5_9BACT</name>
<dbReference type="Gene3D" id="1.10.287.130">
    <property type="match status" value="1"/>
</dbReference>
<dbReference type="SUPFAM" id="SSF47384">
    <property type="entry name" value="Homodimeric domain of signal transducing histidine kinase"/>
    <property type="match status" value="1"/>
</dbReference>
<protein>
    <recommendedName>
        <fullName evidence="2">histidine kinase</fullName>
        <ecNumber evidence="2">2.7.13.3</ecNumber>
    </recommendedName>
</protein>
<dbReference type="InterPro" id="IPR003661">
    <property type="entry name" value="HisK_dim/P_dom"/>
</dbReference>
<dbReference type="Pfam" id="PF02518">
    <property type="entry name" value="HATPase_c"/>
    <property type="match status" value="1"/>
</dbReference>
<evidence type="ECO:0000259" key="6">
    <source>
        <dbReference type="PROSITE" id="PS50109"/>
    </source>
</evidence>
<keyword evidence="5" id="KW-1133">Transmembrane helix</keyword>
<dbReference type="EC" id="2.7.13.3" evidence="2"/>
<evidence type="ECO:0000256" key="1">
    <source>
        <dbReference type="ARBA" id="ARBA00000085"/>
    </source>
</evidence>
<dbReference type="PANTHER" id="PTHR45339">
    <property type="entry name" value="HYBRID SIGNAL TRANSDUCTION HISTIDINE KINASE J"/>
    <property type="match status" value="1"/>
</dbReference>
<dbReference type="EMBL" id="BMLI01000002">
    <property type="protein sequence ID" value="GGN02383.1"/>
    <property type="molecule type" value="Genomic_DNA"/>
</dbReference>
<dbReference type="InterPro" id="IPR001789">
    <property type="entry name" value="Sig_transdc_resp-reg_receiver"/>
</dbReference>
<feature type="transmembrane region" description="Helical" evidence="5">
    <location>
        <begin position="123"/>
        <end position="141"/>
    </location>
</feature>
<feature type="domain" description="Response regulatory" evidence="7">
    <location>
        <begin position="483"/>
        <end position="597"/>
    </location>
</feature>
<evidence type="ECO:0000313" key="8">
    <source>
        <dbReference type="EMBL" id="GGN02383.1"/>
    </source>
</evidence>
<dbReference type="InterPro" id="IPR036097">
    <property type="entry name" value="HisK_dim/P_sf"/>
</dbReference>
<dbReference type="CDD" id="cd16922">
    <property type="entry name" value="HATPase_EvgS-ArcB-TorS-like"/>
    <property type="match status" value="1"/>
</dbReference>
<dbReference type="Pfam" id="PF00072">
    <property type="entry name" value="Response_reg"/>
    <property type="match status" value="1"/>
</dbReference>
<dbReference type="CDD" id="cd00082">
    <property type="entry name" value="HisKA"/>
    <property type="match status" value="1"/>
</dbReference>